<accession>A0A4Y2A2K6</accession>
<evidence type="ECO:0000313" key="3">
    <source>
        <dbReference type="Proteomes" id="UP000499080"/>
    </source>
</evidence>
<protein>
    <submittedName>
        <fullName evidence="2">Uncharacterized protein</fullName>
    </submittedName>
</protein>
<keyword evidence="3" id="KW-1185">Reference proteome</keyword>
<reference evidence="2 3" key="1">
    <citation type="journal article" date="2019" name="Sci. Rep.">
        <title>Orb-weaving spider Araneus ventricosus genome elucidates the spidroin gene catalogue.</title>
        <authorList>
            <person name="Kono N."/>
            <person name="Nakamura H."/>
            <person name="Ohtoshi R."/>
            <person name="Moran D.A.P."/>
            <person name="Shinohara A."/>
            <person name="Yoshida Y."/>
            <person name="Fujiwara M."/>
            <person name="Mori M."/>
            <person name="Tomita M."/>
            <person name="Arakawa K."/>
        </authorList>
    </citation>
    <scope>NUCLEOTIDE SEQUENCE [LARGE SCALE GENOMIC DNA]</scope>
</reference>
<gene>
    <name evidence="2" type="ORF">AVEN_159275_1</name>
</gene>
<dbReference type="Proteomes" id="UP000499080">
    <property type="component" value="Unassembled WGS sequence"/>
</dbReference>
<feature type="compositionally biased region" description="Polar residues" evidence="1">
    <location>
        <begin position="138"/>
        <end position="148"/>
    </location>
</feature>
<feature type="region of interest" description="Disordered" evidence="1">
    <location>
        <begin position="125"/>
        <end position="148"/>
    </location>
</feature>
<name>A0A4Y2A2K6_ARAVE</name>
<evidence type="ECO:0000256" key="1">
    <source>
        <dbReference type="SAM" id="MobiDB-lite"/>
    </source>
</evidence>
<proteinExistence type="predicted"/>
<sequence>MGIRNDLFQYAGSRFPWRSSNGCEIIADDEVHLLLSWFHDGFIDEWFGDGLLDAWFSDGLLDAWFGDGHLELATVTYSGRPSHSDSPKVQDRSKWPKWNCLGGVASCDPSSHGYGQVRHTYELPSSYSHRGTEGGGTASTRIRSRQIS</sequence>
<evidence type="ECO:0000313" key="2">
    <source>
        <dbReference type="EMBL" id="GBL73214.1"/>
    </source>
</evidence>
<dbReference type="EMBL" id="BGPR01000003">
    <property type="protein sequence ID" value="GBL73214.1"/>
    <property type="molecule type" value="Genomic_DNA"/>
</dbReference>
<comment type="caution">
    <text evidence="2">The sequence shown here is derived from an EMBL/GenBank/DDBJ whole genome shotgun (WGS) entry which is preliminary data.</text>
</comment>
<dbReference type="AlphaFoldDB" id="A0A4Y2A2K6"/>
<organism evidence="2 3">
    <name type="scientific">Araneus ventricosus</name>
    <name type="common">Orbweaver spider</name>
    <name type="synonym">Epeira ventricosa</name>
    <dbReference type="NCBI Taxonomy" id="182803"/>
    <lineage>
        <taxon>Eukaryota</taxon>
        <taxon>Metazoa</taxon>
        <taxon>Ecdysozoa</taxon>
        <taxon>Arthropoda</taxon>
        <taxon>Chelicerata</taxon>
        <taxon>Arachnida</taxon>
        <taxon>Araneae</taxon>
        <taxon>Araneomorphae</taxon>
        <taxon>Entelegynae</taxon>
        <taxon>Araneoidea</taxon>
        <taxon>Araneidae</taxon>
        <taxon>Araneus</taxon>
    </lineage>
</organism>